<protein>
    <recommendedName>
        <fullName evidence="4">S-protein homolog</fullName>
    </recommendedName>
</protein>
<accession>A0A9J6A2I9</accession>
<dbReference type="PANTHER" id="PTHR35630:SF1">
    <property type="entry name" value="LEGUMINOSIN GROUP486 SECRETED PEPTIDE"/>
    <property type="match status" value="1"/>
</dbReference>
<evidence type="ECO:0000313" key="3">
    <source>
        <dbReference type="Proteomes" id="UP000824120"/>
    </source>
</evidence>
<evidence type="ECO:0000256" key="1">
    <source>
        <dbReference type="SAM" id="SignalP"/>
    </source>
</evidence>
<dbReference type="Proteomes" id="UP000824120">
    <property type="component" value="Chromosome 3"/>
</dbReference>
<name>A0A9J6A2I9_SOLCO</name>
<dbReference type="AlphaFoldDB" id="A0A9J6A2I9"/>
<proteinExistence type="predicted"/>
<keyword evidence="1" id="KW-0732">Signal</keyword>
<feature type="signal peptide" evidence="1">
    <location>
        <begin position="1"/>
        <end position="20"/>
    </location>
</feature>
<organism evidence="2 3">
    <name type="scientific">Solanum commersonii</name>
    <name type="common">Commerson's wild potato</name>
    <name type="synonym">Commerson's nightshade</name>
    <dbReference type="NCBI Taxonomy" id="4109"/>
    <lineage>
        <taxon>Eukaryota</taxon>
        <taxon>Viridiplantae</taxon>
        <taxon>Streptophyta</taxon>
        <taxon>Embryophyta</taxon>
        <taxon>Tracheophyta</taxon>
        <taxon>Spermatophyta</taxon>
        <taxon>Magnoliopsida</taxon>
        <taxon>eudicotyledons</taxon>
        <taxon>Gunneridae</taxon>
        <taxon>Pentapetalae</taxon>
        <taxon>asterids</taxon>
        <taxon>lamiids</taxon>
        <taxon>Solanales</taxon>
        <taxon>Solanaceae</taxon>
        <taxon>Solanoideae</taxon>
        <taxon>Solaneae</taxon>
        <taxon>Solanum</taxon>
    </lineage>
</organism>
<comment type="caution">
    <text evidence="2">The sequence shown here is derived from an EMBL/GenBank/DDBJ whole genome shotgun (WGS) entry which is preliminary data.</text>
</comment>
<dbReference type="EMBL" id="JACXVP010000003">
    <property type="protein sequence ID" value="KAG5618522.1"/>
    <property type="molecule type" value="Genomic_DNA"/>
</dbReference>
<sequence length="211" mass="24586">MTRNTNSPLILILVMSLTLSQFSFYSIADSPTPKVHFIDDLPNLDPVVKINCVVGGGTTMVHKYEEYSFDAGITTRLYACYAIWNDSTTRITAYDPFKVDKGQPIVHWSIRDTGFWKSFDNLVSFRCELGKLPGVDATLVRKYEEYTFDYGTTNEYYKCCTLWYNSTANFTAYDPNEDKGRLIVHWSVRDTGFWKSWDHRNWNFVTKWIPR</sequence>
<feature type="chain" id="PRO_5039939850" description="S-protein homolog" evidence="1">
    <location>
        <begin position="21"/>
        <end position="211"/>
    </location>
</feature>
<dbReference type="PANTHER" id="PTHR35630">
    <property type="entry name" value="LEGUMINOSIN GROUP486 SECRETED PEPTIDE"/>
    <property type="match status" value="1"/>
</dbReference>
<evidence type="ECO:0000313" key="2">
    <source>
        <dbReference type="EMBL" id="KAG5618522.1"/>
    </source>
</evidence>
<keyword evidence="3" id="KW-1185">Reference proteome</keyword>
<gene>
    <name evidence="2" type="ORF">H5410_018346</name>
</gene>
<dbReference type="OrthoDB" id="1363310at2759"/>
<reference evidence="2 3" key="1">
    <citation type="submission" date="2020-09" db="EMBL/GenBank/DDBJ databases">
        <title>De no assembly of potato wild relative species, Solanum commersonii.</title>
        <authorList>
            <person name="Cho K."/>
        </authorList>
    </citation>
    <scope>NUCLEOTIDE SEQUENCE [LARGE SCALE GENOMIC DNA]</scope>
    <source>
        <strain evidence="2">LZ3.2</strain>
        <tissue evidence="2">Leaf</tissue>
    </source>
</reference>
<evidence type="ECO:0008006" key="4">
    <source>
        <dbReference type="Google" id="ProtNLM"/>
    </source>
</evidence>